<dbReference type="Pfam" id="PF22113">
    <property type="entry name" value="Mtrc-MtrF_II-IV_dom"/>
    <property type="match status" value="1"/>
</dbReference>
<dbReference type="PANTHER" id="PTHR35038">
    <property type="entry name" value="DISSIMILATORY SULFITE REDUCTASE SIRA"/>
    <property type="match status" value="1"/>
</dbReference>
<dbReference type="PANTHER" id="PTHR35038:SF8">
    <property type="entry name" value="C-TYPE POLYHEME CYTOCHROME OMCC"/>
    <property type="match status" value="1"/>
</dbReference>
<evidence type="ECO:0000259" key="2">
    <source>
        <dbReference type="Pfam" id="PF22113"/>
    </source>
</evidence>
<dbReference type="EMBL" id="BDQG01000001">
    <property type="protein sequence ID" value="GAW67434.1"/>
    <property type="molecule type" value="Genomic_DNA"/>
</dbReference>
<feature type="domain" description="Outer membrane cytochrome MtrC/MtrF-like" evidence="2">
    <location>
        <begin position="188"/>
        <end position="343"/>
    </location>
</feature>
<dbReference type="InterPro" id="IPR054337">
    <property type="entry name" value="Mtrc-MtrF-like_dom_II/IV"/>
</dbReference>
<reference evidence="3 4" key="1">
    <citation type="submission" date="2017-04" db="EMBL/GenBank/DDBJ databases">
        <authorList>
            <consortium name="Geobacter pelophilus Genome Sequencing"/>
            <person name="Aoyagi T."/>
            <person name="Koike H."/>
            <person name="Hori T."/>
        </authorList>
    </citation>
    <scope>NUCLEOTIDE SEQUENCE [LARGE SCALE GENOMIC DNA]</scope>
    <source>
        <strain evidence="3 4">Drf2</strain>
    </source>
</reference>
<comment type="caution">
    <text evidence="3">The sequence shown here is derived from an EMBL/GenBank/DDBJ whole genome shotgun (WGS) entry which is preliminary data.</text>
</comment>
<sequence>MYDGTTGTRFLKNRANDTGLGLTAVTLAATAGNQPSLTFTVKNAAGAPLPALSASDVRVYLGTIIPANTTLADGTTKYDSTYIETWGNASGQAAATSGKFDTFNYVPATGVCTVTFSDTFGTATAGGNYSAANYDPAKLQRAYIRVTPSTTNLGASVVNSLNGVAVVDFTVPAAGNPAVLEANPQNVIVTVEACKKCHGAPLLAAAHGGGYKDTLGCVMCHSPLYAGAGAEAPIINLTSFIHKIHAAKDIEEFNTRILGNGYKDVTYPRPLSDCNACHTASGRVLGTGDKINNYKVANLEACGSCHNSDTVDIATGKGHIGGAVTSAAACAICHPTTAIDTYHTPAVAAKDVREYNVTMTLDPPANGTNYVTGETPTVTVTLKNKSDNSAVAGTVYTAVKDAVTVAGGGLSKAQIYVYGPRSNAKPVLTKAAATITNGIPKQAQPLFVDATDANIKTTAAGFAYKLNPITADMTGTYMVRATIADYGYKSDSDYKIDSTAFQTIKINTTTDDQKISGNTCVDCHGPGFLEMHNARHSVVFNTDECISCHDKSGNHADPLDNRVHAIHSASAAGDKLAIDWKAVTYPQGLRSKDGAAIKVAGAPYCKGCHTGSTGSGVQWKTSISQNSCVGCHADKPGATDHFLQNGGR</sequence>
<dbReference type="SUPFAM" id="SSF48695">
    <property type="entry name" value="Multiheme cytochromes"/>
    <property type="match status" value="1"/>
</dbReference>
<organism evidence="3 4">
    <name type="scientific">Geoanaerobacter pelophilus</name>
    <dbReference type="NCBI Taxonomy" id="60036"/>
    <lineage>
        <taxon>Bacteria</taxon>
        <taxon>Pseudomonadati</taxon>
        <taxon>Thermodesulfobacteriota</taxon>
        <taxon>Desulfuromonadia</taxon>
        <taxon>Geobacterales</taxon>
        <taxon>Geobacteraceae</taxon>
        <taxon>Geoanaerobacter</taxon>
    </lineage>
</organism>
<name>A0ABQ0MK63_9BACT</name>
<evidence type="ECO:0000313" key="4">
    <source>
        <dbReference type="Proteomes" id="UP000194153"/>
    </source>
</evidence>
<dbReference type="Gene3D" id="3.90.10.10">
    <property type="entry name" value="Cytochrome C3"/>
    <property type="match status" value="1"/>
</dbReference>
<dbReference type="InterPro" id="IPR051829">
    <property type="entry name" value="Multiheme_Cytochr_ET"/>
</dbReference>
<evidence type="ECO:0000313" key="3">
    <source>
        <dbReference type="EMBL" id="GAW67434.1"/>
    </source>
</evidence>
<accession>A0ABQ0MK63</accession>
<keyword evidence="1" id="KW-0732">Signal</keyword>
<gene>
    <name evidence="3" type="ORF">GPEL0_01r3264</name>
</gene>
<keyword evidence="4" id="KW-1185">Reference proteome</keyword>
<proteinExistence type="predicted"/>
<dbReference type="InterPro" id="IPR036280">
    <property type="entry name" value="Multihaem_cyt_sf"/>
</dbReference>
<evidence type="ECO:0000256" key="1">
    <source>
        <dbReference type="ARBA" id="ARBA00022729"/>
    </source>
</evidence>
<protein>
    <submittedName>
        <fullName evidence="3">Decaheme c-type cytochrome, OmcA/MtrC family</fullName>
    </submittedName>
</protein>
<reference evidence="4" key="2">
    <citation type="submission" date="2017-05" db="EMBL/GenBank/DDBJ databases">
        <title>Draft genome sequence of Geobacter pelophilus, a iron(III)-reducing bacteria.</title>
        <authorList>
            <person name="Aoyagi T."/>
            <person name="Koike H."/>
            <person name="Morita T."/>
            <person name="Sato Y."/>
            <person name="Habe H."/>
            <person name="Hori T."/>
        </authorList>
    </citation>
    <scope>NUCLEOTIDE SEQUENCE [LARGE SCALE GENOMIC DNA]</scope>
    <source>
        <strain evidence="4">Drf2</strain>
    </source>
</reference>
<dbReference type="Proteomes" id="UP000194153">
    <property type="component" value="Unassembled WGS sequence"/>
</dbReference>
<dbReference type="Gene3D" id="1.10.720.180">
    <property type="match status" value="1"/>
</dbReference>